<gene>
    <name evidence="13" type="primary">LIFR</name>
    <name evidence="13" type="ORF">AMEX_G25219</name>
</gene>
<keyword evidence="3 11" id="KW-0812">Transmembrane</keyword>
<feature type="domain" description="Fibronectin type-III" evidence="12">
    <location>
        <begin position="618"/>
        <end position="714"/>
    </location>
</feature>
<evidence type="ECO:0000256" key="1">
    <source>
        <dbReference type="ARBA" id="ARBA00004479"/>
    </source>
</evidence>
<dbReference type="InterPro" id="IPR048497">
    <property type="entry name" value="LIF-R-like_Ig-like"/>
</dbReference>
<evidence type="ECO:0000256" key="8">
    <source>
        <dbReference type="ARBA" id="ARBA00023170"/>
    </source>
</evidence>
<evidence type="ECO:0000256" key="9">
    <source>
        <dbReference type="ARBA" id="ARBA00023180"/>
    </source>
</evidence>
<protein>
    <submittedName>
        <fullName evidence="13">Leukemia inhibitory factor receptor-like isoform X1</fullName>
    </submittedName>
</protein>
<accession>A0A8T2KR75</accession>
<feature type="region of interest" description="Disordered" evidence="10">
    <location>
        <begin position="828"/>
        <end position="923"/>
    </location>
</feature>
<organism evidence="13 14">
    <name type="scientific">Astyanax mexicanus</name>
    <name type="common">Blind cave fish</name>
    <name type="synonym">Astyanax fasciatus mexicanus</name>
    <dbReference type="NCBI Taxonomy" id="7994"/>
    <lineage>
        <taxon>Eukaryota</taxon>
        <taxon>Metazoa</taxon>
        <taxon>Chordata</taxon>
        <taxon>Craniata</taxon>
        <taxon>Vertebrata</taxon>
        <taxon>Euteleostomi</taxon>
        <taxon>Actinopterygii</taxon>
        <taxon>Neopterygii</taxon>
        <taxon>Teleostei</taxon>
        <taxon>Ostariophysi</taxon>
        <taxon>Characiformes</taxon>
        <taxon>Characoidei</taxon>
        <taxon>Acestrorhamphidae</taxon>
        <taxon>Acestrorhamphinae</taxon>
        <taxon>Astyanax</taxon>
    </lineage>
</organism>
<evidence type="ECO:0000256" key="2">
    <source>
        <dbReference type="ARBA" id="ARBA00008921"/>
    </source>
</evidence>
<dbReference type="Gene3D" id="2.60.40.10">
    <property type="entry name" value="Immunoglobulins"/>
    <property type="match status" value="7"/>
</dbReference>
<keyword evidence="7 11" id="KW-0472">Membrane</keyword>
<feature type="compositionally biased region" description="Low complexity" evidence="10">
    <location>
        <begin position="828"/>
        <end position="848"/>
    </location>
</feature>
<evidence type="ECO:0000256" key="10">
    <source>
        <dbReference type="SAM" id="MobiDB-lite"/>
    </source>
</evidence>
<dbReference type="SMART" id="SM00060">
    <property type="entry name" value="FN3"/>
    <property type="match status" value="5"/>
</dbReference>
<dbReference type="AlphaFoldDB" id="A0A8T2KR75"/>
<keyword evidence="6 11" id="KW-1133">Transmembrane helix</keyword>
<dbReference type="Pfam" id="PF21177">
    <property type="entry name" value="LIF-R_Ig-like"/>
    <property type="match status" value="1"/>
</dbReference>
<dbReference type="InterPro" id="IPR003961">
    <property type="entry name" value="FN3_dom"/>
</dbReference>
<comment type="subcellular location">
    <subcellularLocation>
        <location evidence="1">Membrane</location>
        <topology evidence="1">Single-pass type I membrane protein</topology>
    </subcellularLocation>
</comment>
<dbReference type="GO" id="GO:0005886">
    <property type="term" value="C:plasma membrane"/>
    <property type="evidence" value="ECO:0007669"/>
    <property type="project" value="UniProtKB-ARBA"/>
</dbReference>
<feature type="compositionally biased region" description="Polar residues" evidence="10">
    <location>
        <begin position="849"/>
        <end position="868"/>
    </location>
</feature>
<dbReference type="PROSITE" id="PS50853">
    <property type="entry name" value="FN3"/>
    <property type="match status" value="2"/>
</dbReference>
<name>A0A8T2KR75_ASTMX</name>
<dbReference type="PANTHER" id="PTHR48423:SF1">
    <property type="entry name" value="INTERLEUKIN-27 RECEPTOR SUBUNIT ALPHA"/>
    <property type="match status" value="1"/>
</dbReference>
<evidence type="ECO:0000259" key="12">
    <source>
        <dbReference type="PROSITE" id="PS50853"/>
    </source>
</evidence>
<dbReference type="InterPro" id="IPR013783">
    <property type="entry name" value="Ig-like_fold"/>
</dbReference>
<dbReference type="SUPFAM" id="SSF49265">
    <property type="entry name" value="Fibronectin type III"/>
    <property type="match status" value="4"/>
</dbReference>
<keyword evidence="5" id="KW-0677">Repeat</keyword>
<dbReference type="InterPro" id="IPR052672">
    <property type="entry name" value="Type1_Cytokine_Rcpt_Type2"/>
</dbReference>
<keyword evidence="8 13" id="KW-0675">Receptor</keyword>
<evidence type="ECO:0000313" key="13">
    <source>
        <dbReference type="EMBL" id="KAG9261634.1"/>
    </source>
</evidence>
<dbReference type="Pfam" id="PF00041">
    <property type="entry name" value="fn3"/>
    <property type="match status" value="1"/>
</dbReference>
<reference evidence="13 14" key="1">
    <citation type="submission" date="2021-07" db="EMBL/GenBank/DDBJ databases">
        <authorList>
            <person name="Imarazene B."/>
            <person name="Zahm M."/>
            <person name="Klopp C."/>
            <person name="Cabau C."/>
            <person name="Beille S."/>
            <person name="Jouanno E."/>
            <person name="Castinel A."/>
            <person name="Lluch J."/>
            <person name="Gil L."/>
            <person name="Kuchtly C."/>
            <person name="Lopez Roques C."/>
            <person name="Donnadieu C."/>
            <person name="Parrinello H."/>
            <person name="Journot L."/>
            <person name="Du K."/>
            <person name="Schartl M."/>
            <person name="Retaux S."/>
            <person name="Guiguen Y."/>
        </authorList>
    </citation>
    <scope>NUCLEOTIDE SEQUENCE [LARGE SCALE GENOMIC DNA]</scope>
    <source>
        <strain evidence="13">Pach_M1</strain>
        <tissue evidence="13">Testis</tissue>
    </source>
</reference>
<comment type="similarity">
    <text evidence="2">Belongs to the type I cytokine receptor family. Type 2 subfamily.</text>
</comment>
<evidence type="ECO:0000256" key="5">
    <source>
        <dbReference type="ARBA" id="ARBA00022737"/>
    </source>
</evidence>
<proteinExistence type="inferred from homology"/>
<dbReference type="EMBL" id="JAICCE010000022">
    <property type="protein sequence ID" value="KAG9261634.1"/>
    <property type="molecule type" value="Genomic_DNA"/>
</dbReference>
<dbReference type="Pfam" id="PF17971">
    <property type="entry name" value="LIFR_D2"/>
    <property type="match status" value="1"/>
</dbReference>
<dbReference type="InterPro" id="IPR040817">
    <property type="entry name" value="LIFR_D2"/>
</dbReference>
<sequence>MLLKLWIHQNTIRAALQSVSAWSPWSVVIMQEYTALLVLLTFHLTHCLTHAGPAVPRSVSVQQDVSSQSLLVTWESDSALFDIEIFRTELMENVFNDTVSAVVDPVSGRRGWTWSSVVPLQCTSHSVRIRAREQEEVSEWSPLQTIAGSDVPDRDEAQMYPRDAVVAVGSNVTLCCIAPERQQFDSIQYKHLKLQVTMLSRRSFAATVTNLPKSIPSGTNIICCSKSTTILTGTVVFSGYPPGDEGLQCETRDLQGAECSWSMGRDTGFWWKKLLTTYTLNGRRCEEVKREEKRCVFDHWENSWALTAANTLGSVQLNDSAPITDRVRPVAPVNMVAVAQAWNSSLQWNWTLQAYKTLDMICEVQITTGGRSDTRNFSGVGLSEVLLDGLMPDVQYSLSVRCGSRLRFWRWGDWSAPYSIHTLMDRPEAPDVWVYRDSETTGQILWKSLSVRDSHGALVAYEVYQKDGEEEDGWRILSLPPSASNLSFTLSNSSSDVIVAVAARNPAGLSLRSILVVPEFQAGSQQGVSELVGADGRVDVSWRHANASGGYVVEWVPAACADHCAVQWIRVPQLNSSTIIQPGSLEAGVRYTLSVFAVCDVGTDLVERYQVYGQELVPGHSVKGLSALQSGQNVLLSWSPVDVSNQRGFIRGYSIYLTKPSQLQLIANVTDPAARAYTVPGLSLGSYKFTVKAYTSAGEGGGATVAIKIEFNGDMLVMQILVALGVMSFTLIVVSAFCYRKREWVKKAFYPEIPGPKLTGDWSAPPAPLDVKPPPHSLVHIVESPEWKAGLFPVPEEEESYDNGDENVEADTDSDEPALLRYYNQLVTDGSHSGQSDTSGSSTGSVDSAQTQVTYTGIQSPTPSQWTPTHGYRPQMQPAEGSEEPGAGLETGAEPESPGVGYKPQCSWQPDSPGAENFGGCLGSPTSVTSSQFLIPETAEDHPEPSGTWFQNLLSGKF</sequence>
<feature type="domain" description="Fibronectin type-III" evidence="12">
    <location>
        <begin position="426"/>
        <end position="527"/>
    </location>
</feature>
<evidence type="ECO:0000256" key="4">
    <source>
        <dbReference type="ARBA" id="ARBA00022729"/>
    </source>
</evidence>
<evidence type="ECO:0000256" key="3">
    <source>
        <dbReference type="ARBA" id="ARBA00022692"/>
    </source>
</evidence>
<evidence type="ECO:0000256" key="11">
    <source>
        <dbReference type="SAM" id="Phobius"/>
    </source>
</evidence>
<keyword evidence="9" id="KW-0325">Glycoprotein</keyword>
<dbReference type="Proteomes" id="UP000752171">
    <property type="component" value="Unassembled WGS sequence"/>
</dbReference>
<dbReference type="InterPro" id="IPR036116">
    <property type="entry name" value="FN3_sf"/>
</dbReference>
<feature type="region of interest" description="Disordered" evidence="10">
    <location>
        <begin position="792"/>
        <end position="815"/>
    </location>
</feature>
<keyword evidence="4" id="KW-0732">Signal</keyword>
<dbReference type="CDD" id="cd00063">
    <property type="entry name" value="FN3"/>
    <property type="match status" value="1"/>
</dbReference>
<dbReference type="PANTHER" id="PTHR48423">
    <property type="entry name" value="INTERLEUKIN-27 RECEPTOR SUBUNIT ALPHA"/>
    <property type="match status" value="1"/>
</dbReference>
<evidence type="ECO:0000256" key="7">
    <source>
        <dbReference type="ARBA" id="ARBA00023136"/>
    </source>
</evidence>
<evidence type="ECO:0000256" key="6">
    <source>
        <dbReference type="ARBA" id="ARBA00022989"/>
    </source>
</evidence>
<feature type="transmembrane region" description="Helical" evidence="11">
    <location>
        <begin position="716"/>
        <end position="739"/>
    </location>
</feature>
<comment type="caution">
    <text evidence="13">The sequence shown here is derived from an EMBL/GenBank/DDBJ whole genome shotgun (WGS) entry which is preliminary data.</text>
</comment>
<feature type="compositionally biased region" description="Acidic residues" evidence="10">
    <location>
        <begin position="795"/>
        <end position="815"/>
    </location>
</feature>
<evidence type="ECO:0000313" key="14">
    <source>
        <dbReference type="Proteomes" id="UP000752171"/>
    </source>
</evidence>